<evidence type="ECO:0000313" key="5">
    <source>
        <dbReference type="EMBL" id="CAA0081712.1"/>
    </source>
</evidence>
<feature type="domain" description="HTH araC/xylS-type" evidence="4">
    <location>
        <begin position="235"/>
        <end position="335"/>
    </location>
</feature>
<dbReference type="InterPro" id="IPR020449">
    <property type="entry name" value="Tscrpt_reg_AraC-type_HTH"/>
</dbReference>
<dbReference type="AlphaFoldDB" id="A0A5S9N4J7"/>
<dbReference type="InterPro" id="IPR032687">
    <property type="entry name" value="AraC-type_N"/>
</dbReference>
<dbReference type="GO" id="GO:0000976">
    <property type="term" value="F:transcription cis-regulatory region binding"/>
    <property type="evidence" value="ECO:0007669"/>
    <property type="project" value="TreeGrafter"/>
</dbReference>
<name>A0A5S9N4J7_9GAMM</name>
<proteinExistence type="predicted"/>
<dbReference type="Pfam" id="PF12833">
    <property type="entry name" value="HTH_18"/>
    <property type="match status" value="1"/>
</dbReference>
<evidence type="ECO:0000313" key="8">
    <source>
        <dbReference type="Proteomes" id="UP000439591"/>
    </source>
</evidence>
<dbReference type="EMBL" id="CACSIM010000001">
    <property type="protein sequence ID" value="CAA0081712.1"/>
    <property type="molecule type" value="Genomic_DNA"/>
</dbReference>
<keyword evidence="2" id="KW-0238">DNA-binding</keyword>
<dbReference type="PROSITE" id="PS01124">
    <property type="entry name" value="HTH_ARAC_FAMILY_2"/>
    <property type="match status" value="1"/>
</dbReference>
<dbReference type="GO" id="GO:0003700">
    <property type="term" value="F:DNA-binding transcription factor activity"/>
    <property type="evidence" value="ECO:0007669"/>
    <property type="project" value="InterPro"/>
</dbReference>
<dbReference type="Proteomes" id="UP000435877">
    <property type="component" value="Unassembled WGS sequence"/>
</dbReference>
<keyword evidence="3" id="KW-0804">Transcription</keyword>
<evidence type="ECO:0000313" key="7">
    <source>
        <dbReference type="Proteomes" id="UP000435877"/>
    </source>
</evidence>
<dbReference type="PANTHER" id="PTHR47894">
    <property type="entry name" value="HTH-TYPE TRANSCRIPTIONAL REGULATOR GADX"/>
    <property type="match status" value="1"/>
</dbReference>
<dbReference type="Proteomes" id="UP000439591">
    <property type="component" value="Unassembled WGS sequence"/>
</dbReference>
<accession>A0A5S9N4J7</accession>
<sequence>MQATTVSPEYVKSALRGAIIAGYDPEEILKAQGLPPQMLSNPRLRISTSAFAGLSQALIELLKDETWGLLAKPTPRGTFSLMAKASLSCENVLESLKTWRDLTNWLNTSSSSHMLFNKNGGYIAFKCKKANGVHDNYVIECLISSCHRFHCWLANEFLPIERVDLAFEAPSYSDEHRFVFYGAPIHYGQKKNAIYFSRKTLEQTNLRARDELSELVDQHLSYILNQTRHSNTASISVRLWMEKLFREGTGLPLLEDAAKHLGLTEQTLRRRIKKEGNTFMQIKDDTRRDVAMYYIKQSQLSIEEIALRLGFSEASSFIKSFKRWANVTPLVYRNL</sequence>
<dbReference type="OrthoDB" id="5582699at2"/>
<dbReference type="Gene3D" id="1.10.10.60">
    <property type="entry name" value="Homeodomain-like"/>
    <property type="match status" value="1"/>
</dbReference>
<evidence type="ECO:0000256" key="1">
    <source>
        <dbReference type="ARBA" id="ARBA00023015"/>
    </source>
</evidence>
<evidence type="ECO:0000259" key="4">
    <source>
        <dbReference type="PROSITE" id="PS01124"/>
    </source>
</evidence>
<evidence type="ECO:0000256" key="2">
    <source>
        <dbReference type="ARBA" id="ARBA00023125"/>
    </source>
</evidence>
<dbReference type="SUPFAM" id="SSF46689">
    <property type="entry name" value="Homeodomain-like"/>
    <property type="match status" value="1"/>
</dbReference>
<organism evidence="6 7">
    <name type="scientific">Zhongshania aliphaticivorans</name>
    <dbReference type="NCBI Taxonomy" id="1470434"/>
    <lineage>
        <taxon>Bacteria</taxon>
        <taxon>Pseudomonadati</taxon>
        <taxon>Pseudomonadota</taxon>
        <taxon>Gammaproteobacteria</taxon>
        <taxon>Cellvibrionales</taxon>
        <taxon>Spongiibacteraceae</taxon>
        <taxon>Zhongshania</taxon>
    </lineage>
</organism>
<evidence type="ECO:0000256" key="3">
    <source>
        <dbReference type="ARBA" id="ARBA00023163"/>
    </source>
</evidence>
<dbReference type="InterPro" id="IPR009057">
    <property type="entry name" value="Homeodomain-like_sf"/>
</dbReference>
<keyword evidence="1" id="KW-0805">Transcription regulation</keyword>
<dbReference type="SMART" id="SM00342">
    <property type="entry name" value="HTH_ARAC"/>
    <property type="match status" value="1"/>
</dbReference>
<dbReference type="PANTHER" id="PTHR47894:SF1">
    <property type="entry name" value="HTH-TYPE TRANSCRIPTIONAL REGULATOR VQSM"/>
    <property type="match status" value="1"/>
</dbReference>
<dbReference type="InterPro" id="IPR018060">
    <property type="entry name" value="HTH_AraC"/>
</dbReference>
<protein>
    <submittedName>
        <fullName evidence="6">Putative HTH-type transcriptional regulator</fullName>
    </submittedName>
</protein>
<keyword evidence="7" id="KW-1185">Reference proteome</keyword>
<dbReference type="GO" id="GO:0005829">
    <property type="term" value="C:cytosol"/>
    <property type="evidence" value="ECO:0007669"/>
    <property type="project" value="TreeGrafter"/>
</dbReference>
<dbReference type="PRINTS" id="PR00032">
    <property type="entry name" value="HTHARAC"/>
</dbReference>
<dbReference type="EMBL" id="CACSIK010000001">
    <property type="protein sequence ID" value="CAA0084702.1"/>
    <property type="molecule type" value="Genomic_DNA"/>
</dbReference>
<dbReference type="Pfam" id="PF12625">
    <property type="entry name" value="Arabinose_bd"/>
    <property type="match status" value="1"/>
</dbReference>
<dbReference type="RefSeq" id="WP_159267400.1">
    <property type="nucleotide sequence ID" value="NZ_CACSIK010000001.1"/>
</dbReference>
<reference evidence="7 8" key="1">
    <citation type="submission" date="2019-11" db="EMBL/GenBank/DDBJ databases">
        <authorList>
            <person name="Holert J."/>
        </authorList>
    </citation>
    <scope>NUCLEOTIDE SEQUENCE [LARGE SCALE GENOMIC DNA]</scope>
    <source>
        <strain evidence="5">BC3_2A</strain>
        <strain evidence="6">SB11_1A</strain>
    </source>
</reference>
<evidence type="ECO:0000313" key="6">
    <source>
        <dbReference type="EMBL" id="CAA0084702.1"/>
    </source>
</evidence>
<gene>
    <name evidence="6" type="ORF">IHBHHGIJ_00731</name>
    <name evidence="5" type="ORF">KFEGEMFD_00419</name>
</gene>